<accession>A0A418ARC1</accession>
<protein>
    <submittedName>
        <fullName evidence="2">Uncharacterized protein</fullName>
    </submittedName>
</protein>
<evidence type="ECO:0000313" key="3">
    <source>
        <dbReference type="Proteomes" id="UP000285060"/>
    </source>
</evidence>
<evidence type="ECO:0000256" key="1">
    <source>
        <dbReference type="SAM" id="MobiDB-lite"/>
    </source>
</evidence>
<sequence>MSMMYRQPQAAQTAYAAQAAKWRNNAESPWKTGGTSSSASNSVSELVLISELCSSIGQTSFPPKDAMTTLMRHIQALDHTYLCELLETKLEDSLWQVVARALAVLDALLWTAAATTYLDYFSSRKNLLQHLTDHAKQTVKSRAEKVFHVLDAHVPTQASHDEDSDDDDDYRGDHPSIYQRSAQQQRAPSSSTNRAPADAAVVAVQHIAVVADFSIYTSRAVADPVVVVRVFVYLSVGHDDAADDDAGADPFGSTLGDTSSSRGDMSEQDTDGRSEVSEDVHHVQHDRALRAAATMSTRDEFEALKKAGMAREVILEVDVPPGPMGIVLDRTTPESAILAEFVPLPSGDKGLIELHPAICPGCLLVAINGNSIEHVALPELGPVLANAAMYHRVLTFKKFMVGSRVMHPLKLKTPYTCPAPSLFDQVSSPRLTATRASWSSSPPSGPRPTPVHQSQPFEHVPATFAAAQRAFTTASSTNSSVPFRFMQQQQAAVVASPRHDPPTTSAFGFMAATQPPPSRPFSPAQHPRQPPSSPSAFSFI</sequence>
<proteinExistence type="predicted"/>
<feature type="region of interest" description="Disordered" evidence="1">
    <location>
        <begin position="157"/>
        <end position="194"/>
    </location>
</feature>
<evidence type="ECO:0000313" key="2">
    <source>
        <dbReference type="EMBL" id="RHY27752.1"/>
    </source>
</evidence>
<feature type="compositionally biased region" description="Basic and acidic residues" evidence="1">
    <location>
        <begin position="270"/>
        <end position="283"/>
    </location>
</feature>
<dbReference type="Proteomes" id="UP000285060">
    <property type="component" value="Unassembled WGS sequence"/>
</dbReference>
<dbReference type="AlphaFoldDB" id="A0A418ARC1"/>
<dbReference type="EMBL" id="QUSY01000711">
    <property type="protein sequence ID" value="RHY27752.1"/>
    <property type="molecule type" value="Genomic_DNA"/>
</dbReference>
<dbReference type="PANTHER" id="PTHR21514:SF0">
    <property type="entry name" value="AP-4 COMPLEX ACCESSORY SUBUNIT TEPSIN"/>
    <property type="match status" value="1"/>
</dbReference>
<reference evidence="2 3" key="1">
    <citation type="submission" date="2018-08" db="EMBL/GenBank/DDBJ databases">
        <title>Aphanomyces genome sequencing and annotation.</title>
        <authorList>
            <person name="Minardi D."/>
            <person name="Oidtmann B."/>
            <person name="Van Der Giezen M."/>
            <person name="Studholme D.J."/>
        </authorList>
    </citation>
    <scope>NUCLEOTIDE SEQUENCE [LARGE SCALE GENOMIC DNA]</scope>
    <source>
        <strain evidence="2 3">NJM0002</strain>
    </source>
</reference>
<dbReference type="GO" id="GO:0032588">
    <property type="term" value="C:trans-Golgi network membrane"/>
    <property type="evidence" value="ECO:0007669"/>
    <property type="project" value="TreeGrafter"/>
</dbReference>
<feature type="region of interest" description="Disordered" evidence="1">
    <location>
        <begin position="242"/>
        <end position="283"/>
    </location>
</feature>
<organism evidence="2 3">
    <name type="scientific">Aphanomyces invadans</name>
    <dbReference type="NCBI Taxonomy" id="157072"/>
    <lineage>
        <taxon>Eukaryota</taxon>
        <taxon>Sar</taxon>
        <taxon>Stramenopiles</taxon>
        <taxon>Oomycota</taxon>
        <taxon>Saprolegniomycetes</taxon>
        <taxon>Saprolegniales</taxon>
        <taxon>Verrucalvaceae</taxon>
        <taxon>Aphanomyces</taxon>
    </lineage>
</organism>
<feature type="region of interest" description="Disordered" evidence="1">
    <location>
        <begin position="433"/>
        <end position="455"/>
    </location>
</feature>
<dbReference type="VEuPathDB" id="FungiDB:H310_10859"/>
<feature type="region of interest" description="Disordered" evidence="1">
    <location>
        <begin position="492"/>
        <end position="540"/>
    </location>
</feature>
<name>A0A418ARC1_9STRA</name>
<feature type="compositionally biased region" description="Low complexity" evidence="1">
    <location>
        <begin position="179"/>
        <end position="194"/>
    </location>
</feature>
<gene>
    <name evidence="2" type="ORF">DYB32_006554</name>
</gene>
<keyword evidence="3" id="KW-1185">Reference proteome</keyword>
<dbReference type="InterPro" id="IPR039273">
    <property type="entry name" value="TEPSIN"/>
</dbReference>
<dbReference type="PANTHER" id="PTHR21514">
    <property type="entry name" value="AP-4 COMPLEX ACCESSORY SUBUNIT TEPSIN"/>
    <property type="match status" value="1"/>
</dbReference>
<comment type="caution">
    <text evidence="2">The sequence shown here is derived from an EMBL/GenBank/DDBJ whole genome shotgun (WGS) entry which is preliminary data.</text>
</comment>